<accession>A0A1H8VL84</accession>
<protein>
    <submittedName>
        <fullName evidence="2">Uncharacterized protein</fullName>
    </submittedName>
</protein>
<gene>
    <name evidence="2" type="ORF">SAMN04487948_11771</name>
</gene>
<evidence type="ECO:0000256" key="1">
    <source>
        <dbReference type="SAM" id="MobiDB-lite"/>
    </source>
</evidence>
<proteinExistence type="predicted"/>
<reference evidence="3" key="1">
    <citation type="submission" date="2016-10" db="EMBL/GenBank/DDBJ databases">
        <authorList>
            <person name="Varghese N."/>
            <person name="Submissions S."/>
        </authorList>
    </citation>
    <scope>NUCLEOTIDE SEQUENCE [LARGE SCALE GENOMIC DNA]</scope>
    <source>
        <strain evidence="3">CGMCC 1.10121</strain>
    </source>
</reference>
<evidence type="ECO:0000313" key="3">
    <source>
        <dbReference type="Proteomes" id="UP000199126"/>
    </source>
</evidence>
<name>A0A1H8VL84_9EURY</name>
<evidence type="ECO:0000313" key="2">
    <source>
        <dbReference type="EMBL" id="SEP15967.1"/>
    </source>
</evidence>
<sequence>MTDETTTPDEPRVSKTDEETVPTVTQFNRHDVLTHPEGRAGVVALDRFHVYIESRDDGTAFDDEWVSIGWLRQLVATEHVGHRPMEALQ</sequence>
<feature type="compositionally biased region" description="Basic and acidic residues" evidence="1">
    <location>
        <begin position="9"/>
        <end position="18"/>
    </location>
</feature>
<dbReference type="AlphaFoldDB" id="A0A1H8VL84"/>
<keyword evidence="3" id="KW-1185">Reference proteome</keyword>
<dbReference type="EMBL" id="FODV01000017">
    <property type="protein sequence ID" value="SEP15967.1"/>
    <property type="molecule type" value="Genomic_DNA"/>
</dbReference>
<organism evidence="2 3">
    <name type="scientific">Halogranum amylolyticum</name>
    <dbReference type="NCBI Taxonomy" id="660520"/>
    <lineage>
        <taxon>Archaea</taxon>
        <taxon>Methanobacteriati</taxon>
        <taxon>Methanobacteriota</taxon>
        <taxon>Stenosarchaea group</taxon>
        <taxon>Halobacteria</taxon>
        <taxon>Halobacteriales</taxon>
        <taxon>Haloferacaceae</taxon>
    </lineage>
</organism>
<dbReference type="Proteomes" id="UP000199126">
    <property type="component" value="Unassembled WGS sequence"/>
</dbReference>
<feature type="region of interest" description="Disordered" evidence="1">
    <location>
        <begin position="1"/>
        <end position="22"/>
    </location>
</feature>
<dbReference type="RefSeq" id="WP_089827204.1">
    <property type="nucleotide sequence ID" value="NZ_FODV01000017.1"/>
</dbReference>